<protein>
    <submittedName>
        <fullName evidence="1">Uncharacterized protein</fullName>
    </submittedName>
</protein>
<dbReference type="AlphaFoldDB" id="A0A024RYS8"/>
<dbReference type="OrthoDB" id="4875018at2759"/>
<accession>A0A024RYS8</accession>
<dbReference type="Proteomes" id="UP000024376">
    <property type="component" value="Unassembled WGS sequence"/>
</dbReference>
<sequence length="212" mass="22664">MPRNTDNHMHVVSRSETETIYEGSLHDQLQGTFYTPVMPSAMSMTSYISPGAGTSAAAEAGGQSAIGTPGMWVEAGAPESANFPYMIAHTGERFDIAHYTECKADSGVDQINGVMIICDAGTIDNDDIRSPGGKYLYQNCKKLGTGTQINGLEVVYHGGSKIVPTLPGMPGRWDKMDMLTAEGKEIKGAPKNQINGGRVRLMKRSEIGSMAS</sequence>
<dbReference type="HOGENOM" id="CLU_1372383_0_0_1"/>
<proteinExistence type="predicted"/>
<name>A0A024RYS8_HYPJR</name>
<gene>
    <name evidence="1" type="ORF">M419DRAFT_142774</name>
</gene>
<dbReference type="KEGG" id="trr:M419DRAFT_142774"/>
<evidence type="ECO:0000313" key="1">
    <source>
        <dbReference type="EMBL" id="ETR98289.1"/>
    </source>
</evidence>
<reference evidence="2" key="1">
    <citation type="journal article" date="2013" name="Ind. Biotechnol.">
        <title>Comparative genomics analysis of Trichoderma reesei strains.</title>
        <authorList>
            <person name="Koike H."/>
            <person name="Aerts A."/>
            <person name="LaButti K."/>
            <person name="Grigoriev I.V."/>
            <person name="Baker S.E."/>
        </authorList>
    </citation>
    <scope>NUCLEOTIDE SEQUENCE [LARGE SCALE GENOMIC DNA]</scope>
    <source>
        <strain evidence="2">ATCC 56765 / BCRC 32924 / NRRL 11460 / Rut C-30</strain>
    </source>
</reference>
<evidence type="ECO:0000313" key="2">
    <source>
        <dbReference type="Proteomes" id="UP000024376"/>
    </source>
</evidence>
<dbReference type="EMBL" id="KI911163">
    <property type="protein sequence ID" value="ETR98289.1"/>
    <property type="molecule type" value="Genomic_DNA"/>
</dbReference>
<organism evidence="1 2">
    <name type="scientific">Hypocrea jecorina (strain ATCC 56765 / BCRC 32924 / NRRL 11460 / Rut C-30)</name>
    <name type="common">Trichoderma reesei</name>
    <dbReference type="NCBI Taxonomy" id="1344414"/>
    <lineage>
        <taxon>Eukaryota</taxon>
        <taxon>Fungi</taxon>
        <taxon>Dikarya</taxon>
        <taxon>Ascomycota</taxon>
        <taxon>Pezizomycotina</taxon>
        <taxon>Sordariomycetes</taxon>
        <taxon>Hypocreomycetidae</taxon>
        <taxon>Hypocreales</taxon>
        <taxon>Hypocreaceae</taxon>
        <taxon>Trichoderma</taxon>
    </lineage>
</organism>